<dbReference type="Proteomes" id="UP000634608">
    <property type="component" value="Unassembled WGS sequence"/>
</dbReference>
<gene>
    <name evidence="2" type="ORF">IAG11_19835</name>
</gene>
<keyword evidence="2" id="KW-0238">DNA-binding</keyword>
<organism evidence="2 3">
    <name type="scientific">Acinetobacter baumannii</name>
    <dbReference type="NCBI Taxonomy" id="470"/>
    <lineage>
        <taxon>Bacteria</taxon>
        <taxon>Pseudomonadati</taxon>
        <taxon>Pseudomonadota</taxon>
        <taxon>Gammaproteobacteria</taxon>
        <taxon>Moraxellales</taxon>
        <taxon>Moraxellaceae</taxon>
        <taxon>Acinetobacter</taxon>
        <taxon>Acinetobacter calcoaceticus/baumannii complex</taxon>
    </lineage>
</organism>
<feature type="non-terminal residue" evidence="2">
    <location>
        <position position="1"/>
    </location>
</feature>
<evidence type="ECO:0000259" key="1">
    <source>
        <dbReference type="Pfam" id="PF01709"/>
    </source>
</evidence>
<dbReference type="GO" id="GO:0003677">
    <property type="term" value="F:DNA binding"/>
    <property type="evidence" value="ECO:0007669"/>
    <property type="project" value="UniProtKB-KW"/>
</dbReference>
<sequence length="40" mass="4585">DIDQAKQVMKLIDMLEDLDDVQNVYTNVEFSDEVLAQLDA</sequence>
<dbReference type="InterPro" id="IPR029072">
    <property type="entry name" value="YebC-like"/>
</dbReference>
<comment type="caution">
    <text evidence="2">The sequence shown here is derived from an EMBL/GenBank/DDBJ whole genome shotgun (WGS) entry which is preliminary data.</text>
</comment>
<proteinExistence type="predicted"/>
<protein>
    <submittedName>
        <fullName evidence="2">YebC/PmpR family DNA-binding transcriptional regulator</fullName>
    </submittedName>
</protein>
<name>A0A8I0FAP6_ACIBA</name>
<evidence type="ECO:0000313" key="3">
    <source>
        <dbReference type="Proteomes" id="UP000634608"/>
    </source>
</evidence>
<dbReference type="InterPro" id="IPR048300">
    <property type="entry name" value="TACO1_YebC-like_2nd/3rd_dom"/>
</dbReference>
<feature type="domain" description="TACO1/YebC-like second and third" evidence="1">
    <location>
        <begin position="3"/>
        <end position="28"/>
    </location>
</feature>
<dbReference type="AlphaFoldDB" id="A0A8I0FAP6"/>
<reference evidence="2" key="1">
    <citation type="submission" date="2020-08" db="EMBL/GenBank/DDBJ databases">
        <title>Diversity of carbapenem-resistant Acinetobacter baumannii and bacteriophage-mediated spread of the Oxa23 carbapenemase.</title>
        <authorList>
            <person name="Abouelfetouh A."/>
            <person name="Mattock J."/>
            <person name="Turner D."/>
            <person name="Li E."/>
            <person name="Evans B.A."/>
        </authorList>
    </citation>
    <scope>NUCLEOTIDE SEQUENCE</scope>
    <source>
        <strain evidence="2">A86</strain>
    </source>
</reference>
<dbReference type="SUPFAM" id="SSF75625">
    <property type="entry name" value="YebC-like"/>
    <property type="match status" value="1"/>
</dbReference>
<dbReference type="Pfam" id="PF01709">
    <property type="entry name" value="Transcrip_reg"/>
    <property type="match status" value="1"/>
</dbReference>
<dbReference type="EMBL" id="JACSVK010000195">
    <property type="protein sequence ID" value="MBD0222103.1"/>
    <property type="molecule type" value="Genomic_DNA"/>
</dbReference>
<accession>A0A8I0FAP6</accession>
<dbReference type="RefSeq" id="WP_408698634.1">
    <property type="nucleotide sequence ID" value="NZ_JACSVK010000195.1"/>
</dbReference>
<dbReference type="Gene3D" id="3.30.70.980">
    <property type="match status" value="1"/>
</dbReference>
<dbReference type="InterPro" id="IPR026564">
    <property type="entry name" value="Transcrip_reg_TACO1-like_dom3"/>
</dbReference>
<evidence type="ECO:0000313" key="2">
    <source>
        <dbReference type="EMBL" id="MBD0222103.1"/>
    </source>
</evidence>